<reference evidence="3" key="1">
    <citation type="submission" date="2016-03" db="EMBL/GenBank/DDBJ databases">
        <title>Mechanisms controlling the formation of the plant cell surface in tip-growing cells are functionally conserved among land plants.</title>
        <authorList>
            <person name="Honkanen S."/>
            <person name="Jones V.A."/>
            <person name="Morieri G."/>
            <person name="Champion C."/>
            <person name="Hetherington A.J."/>
            <person name="Kelly S."/>
            <person name="Saint-Marcoux D."/>
            <person name="Proust H."/>
            <person name="Prescott H."/>
            <person name="Dolan L."/>
        </authorList>
    </citation>
    <scope>NUCLEOTIDE SEQUENCE [LARGE SCALE GENOMIC DNA]</scope>
    <source>
        <tissue evidence="3">Whole gametophyte</tissue>
    </source>
</reference>
<feature type="compositionally biased region" description="Basic residues" evidence="1">
    <location>
        <begin position="219"/>
        <end position="229"/>
    </location>
</feature>
<feature type="compositionally biased region" description="Basic and acidic residues" evidence="1">
    <location>
        <begin position="236"/>
        <end position="248"/>
    </location>
</feature>
<feature type="region of interest" description="Disordered" evidence="1">
    <location>
        <begin position="219"/>
        <end position="248"/>
    </location>
</feature>
<evidence type="ECO:0000256" key="2">
    <source>
        <dbReference type="SAM" id="Phobius"/>
    </source>
</evidence>
<proteinExistence type="predicted"/>
<dbReference type="AlphaFoldDB" id="A0A176W488"/>
<sequence length="248" mass="26731">MAVSVIPSPQRWLQLSAENFVGRPAGLRAGIPTRALGNSRGGSWCTGGGSRRFPGGAEVNRRRTRLACSPGDGKQEVASSDVGKEKEIVKPTVQESKGVVEKIEEEMGRQFGGVLWFTVLIVCLAVFGGAYVYYIFTFANFDDIPILRGPTDTLGTDSSGELHESLWNVPPRPPSSSSSSSTSCDFNAQLASRLSSVTGDVSPVPMAIRSSALTHIIPKHSASKQRSTRPHSTLSTRDDIVIDRPFQR</sequence>
<evidence type="ECO:0000313" key="4">
    <source>
        <dbReference type="Proteomes" id="UP000077202"/>
    </source>
</evidence>
<evidence type="ECO:0000313" key="3">
    <source>
        <dbReference type="EMBL" id="OAE27441.1"/>
    </source>
</evidence>
<organism evidence="3 4">
    <name type="scientific">Marchantia polymorpha subsp. ruderalis</name>
    <dbReference type="NCBI Taxonomy" id="1480154"/>
    <lineage>
        <taxon>Eukaryota</taxon>
        <taxon>Viridiplantae</taxon>
        <taxon>Streptophyta</taxon>
        <taxon>Embryophyta</taxon>
        <taxon>Marchantiophyta</taxon>
        <taxon>Marchantiopsida</taxon>
        <taxon>Marchantiidae</taxon>
        <taxon>Marchantiales</taxon>
        <taxon>Marchantiaceae</taxon>
        <taxon>Marchantia</taxon>
    </lineage>
</organism>
<keyword evidence="2" id="KW-0472">Membrane</keyword>
<keyword evidence="2" id="KW-0812">Transmembrane</keyword>
<gene>
    <name evidence="3" type="ORF">AXG93_3911s1230</name>
</gene>
<accession>A0A176W488</accession>
<keyword evidence="2" id="KW-1133">Transmembrane helix</keyword>
<evidence type="ECO:0000256" key="1">
    <source>
        <dbReference type="SAM" id="MobiDB-lite"/>
    </source>
</evidence>
<comment type="caution">
    <text evidence="3">The sequence shown here is derived from an EMBL/GenBank/DDBJ whole genome shotgun (WGS) entry which is preliminary data.</text>
</comment>
<name>A0A176W488_MARPO</name>
<dbReference type="EMBL" id="LVLJ01001899">
    <property type="protein sequence ID" value="OAE27441.1"/>
    <property type="molecule type" value="Genomic_DNA"/>
</dbReference>
<keyword evidence="4" id="KW-1185">Reference proteome</keyword>
<protein>
    <submittedName>
        <fullName evidence="3">Uncharacterized protein</fullName>
    </submittedName>
</protein>
<dbReference type="Proteomes" id="UP000077202">
    <property type="component" value="Unassembled WGS sequence"/>
</dbReference>
<feature type="transmembrane region" description="Helical" evidence="2">
    <location>
        <begin position="114"/>
        <end position="136"/>
    </location>
</feature>
<feature type="region of interest" description="Disordered" evidence="1">
    <location>
        <begin position="155"/>
        <end position="184"/>
    </location>
</feature>